<organism evidence="1 2">
    <name type="scientific">Zizania palustris</name>
    <name type="common">Northern wild rice</name>
    <dbReference type="NCBI Taxonomy" id="103762"/>
    <lineage>
        <taxon>Eukaryota</taxon>
        <taxon>Viridiplantae</taxon>
        <taxon>Streptophyta</taxon>
        <taxon>Embryophyta</taxon>
        <taxon>Tracheophyta</taxon>
        <taxon>Spermatophyta</taxon>
        <taxon>Magnoliopsida</taxon>
        <taxon>Liliopsida</taxon>
        <taxon>Poales</taxon>
        <taxon>Poaceae</taxon>
        <taxon>BOP clade</taxon>
        <taxon>Oryzoideae</taxon>
        <taxon>Oryzeae</taxon>
        <taxon>Zizaniinae</taxon>
        <taxon>Zizania</taxon>
    </lineage>
</organism>
<dbReference type="AlphaFoldDB" id="A0A8J5VLW6"/>
<reference evidence="1" key="1">
    <citation type="journal article" date="2021" name="bioRxiv">
        <title>Whole Genome Assembly and Annotation of Northern Wild Rice, Zizania palustris L., Supports a Whole Genome Duplication in the Zizania Genus.</title>
        <authorList>
            <person name="Haas M."/>
            <person name="Kono T."/>
            <person name="Macchietto M."/>
            <person name="Millas R."/>
            <person name="McGilp L."/>
            <person name="Shao M."/>
            <person name="Duquette J."/>
            <person name="Hirsch C.N."/>
            <person name="Kimball J."/>
        </authorList>
    </citation>
    <scope>NUCLEOTIDE SEQUENCE</scope>
    <source>
        <tissue evidence="1">Fresh leaf tissue</tissue>
    </source>
</reference>
<accession>A0A8J5VLW6</accession>
<keyword evidence="2" id="KW-1185">Reference proteome</keyword>
<sequence length="130" mass="13599">MVHRGGLSIASHTFDPLEKLGSFEDEEEGSEAIRGCGVVKFVVSDTGTRRVPHTRVGMGTGKIPHLCAGMGLGRGAGTYLVATTGSTSTESEKKTPGCCHLLLRLLWSTNGTGRVISAVNQFDGVPLTLG</sequence>
<dbReference type="Proteomes" id="UP000729402">
    <property type="component" value="Unassembled WGS sequence"/>
</dbReference>
<dbReference type="EMBL" id="JAAALK010000283">
    <property type="protein sequence ID" value="KAG8076757.1"/>
    <property type="molecule type" value="Genomic_DNA"/>
</dbReference>
<comment type="caution">
    <text evidence="1">The sequence shown here is derived from an EMBL/GenBank/DDBJ whole genome shotgun (WGS) entry which is preliminary data.</text>
</comment>
<protein>
    <submittedName>
        <fullName evidence="1">Uncharacterized protein</fullName>
    </submittedName>
</protein>
<name>A0A8J5VLW6_ZIZPA</name>
<gene>
    <name evidence="1" type="ORF">GUJ93_ZPchr0006g41049</name>
</gene>
<proteinExistence type="predicted"/>
<evidence type="ECO:0000313" key="1">
    <source>
        <dbReference type="EMBL" id="KAG8076757.1"/>
    </source>
</evidence>
<reference evidence="1" key="2">
    <citation type="submission" date="2021-02" db="EMBL/GenBank/DDBJ databases">
        <authorList>
            <person name="Kimball J.A."/>
            <person name="Haas M.W."/>
            <person name="Macchietto M."/>
            <person name="Kono T."/>
            <person name="Duquette J."/>
            <person name="Shao M."/>
        </authorList>
    </citation>
    <scope>NUCLEOTIDE SEQUENCE</scope>
    <source>
        <tissue evidence="1">Fresh leaf tissue</tissue>
    </source>
</reference>
<evidence type="ECO:0000313" key="2">
    <source>
        <dbReference type="Proteomes" id="UP000729402"/>
    </source>
</evidence>